<protein>
    <submittedName>
        <fullName evidence="1">Uncharacterized protein</fullName>
    </submittedName>
</protein>
<dbReference type="RefSeq" id="YP_009201788.1">
    <property type="nucleotide sequence ID" value="NC_028834.1"/>
</dbReference>
<accession>A0A0B4ZZM0</accession>
<evidence type="ECO:0000313" key="1">
    <source>
        <dbReference type="EMBL" id="AJD82887.1"/>
    </source>
</evidence>
<proteinExistence type="predicted"/>
<dbReference type="EMBL" id="KP202970">
    <property type="protein sequence ID" value="AJD82887.1"/>
    <property type="molecule type" value="Genomic_DNA"/>
</dbReference>
<reference evidence="1 2" key="1">
    <citation type="submission" date="2014-11" db="EMBL/GenBank/DDBJ databases">
        <title>Characterization and genome comparisons of three Achromobacter phages of the Siphoviridae family.</title>
        <authorList>
            <person name="Dreiseikelmann B."/>
            <person name="Bunk B."/>
            <person name="Rohde M."/>
            <person name="Wittmann J."/>
        </authorList>
    </citation>
    <scope>NUCLEOTIDE SEQUENCE [LARGE SCALE GENOMIC DNA]</scope>
</reference>
<dbReference type="Proteomes" id="UP000031726">
    <property type="component" value="Segment"/>
</dbReference>
<organism evidence="1 2">
    <name type="scientific">Achromobacter phage 83-24</name>
    <dbReference type="NCBI Taxonomy" id="1589747"/>
    <lineage>
        <taxon>Viruses</taxon>
        <taxon>Duplodnaviria</taxon>
        <taxon>Heunggongvirae</taxon>
        <taxon>Uroviricota</taxon>
        <taxon>Caudoviricetes</taxon>
        <taxon>Steinhofvirus</taxon>
        <taxon>Steinhofvirus sv8324</taxon>
    </lineage>
</organism>
<gene>
    <name evidence="1" type="ORF">JWAP_00055</name>
</gene>
<evidence type="ECO:0000313" key="2">
    <source>
        <dbReference type="Proteomes" id="UP000031726"/>
    </source>
</evidence>
<dbReference type="OrthoDB" id="30689at10239"/>
<keyword evidence="2" id="KW-1185">Reference proteome</keyword>
<sequence>MSKHSKWGKDPRTVKELQDLVALNIDRAGAIWTVCEENDMTRGWKHGLSIGSLALIHGRSTGAILARLKNLNLVDKLQYEERSIFPDFTIEVCGSHSAINDVIQRSPLSTVEFMTPDSIRLKLNDKWKWPQASAYMGYKPYATVSGENCGISPLEFYYPQALSLSAQQTYMRQGKMEHSGYIPTFNVSIARKWVENRDLERAKELAGDASQLDACYTIKTRVESLQGLEWPALIYRDAEGNITATEQVDKPIDRSKKTKDVMVYIGSNVRQYDSGGNLRVAMGDLDHAFDASFAQAMLKDEAFLKAAKNAGFHIEAQAVKSSQCVDKHADTQISQEQEMQEKIQNAINLLEEGVVYPVCRFMTDGVLSGKQYTYKHRGDLEVNDVAVVITPAGHPALVVVEDFAHVTDLQKGIKYKWLAQVFDRSNYDALVAREDEARENLRKSITEKSRQEQLAALLGDLGESDEVKTARNMLSSKSNEQVIAEHIEGLAQKSRERMAKMVKEHPELKEVMEKIAGAFGHIPGMPPLFDDADPKN</sequence>
<dbReference type="KEGG" id="vg:26628960"/>
<dbReference type="GeneID" id="26628960"/>
<name>A0A0B4ZZM0_9CAUD</name>